<dbReference type="SUPFAM" id="SSF51735">
    <property type="entry name" value="NAD(P)-binding Rossmann-fold domains"/>
    <property type="match status" value="1"/>
</dbReference>
<evidence type="ECO:0000259" key="3">
    <source>
        <dbReference type="PROSITE" id="PS50075"/>
    </source>
</evidence>
<organism evidence="4 5">
    <name type="scientific">Bimuria novae-zelandiae CBS 107.79</name>
    <dbReference type="NCBI Taxonomy" id="1447943"/>
    <lineage>
        <taxon>Eukaryota</taxon>
        <taxon>Fungi</taxon>
        <taxon>Dikarya</taxon>
        <taxon>Ascomycota</taxon>
        <taxon>Pezizomycotina</taxon>
        <taxon>Dothideomycetes</taxon>
        <taxon>Pleosporomycetidae</taxon>
        <taxon>Pleosporales</taxon>
        <taxon>Massarineae</taxon>
        <taxon>Didymosphaeriaceae</taxon>
        <taxon>Bimuria</taxon>
    </lineage>
</organism>
<keyword evidence="1" id="KW-0596">Phosphopantetheine</keyword>
<dbReference type="SUPFAM" id="SSF56801">
    <property type="entry name" value="Acetyl-CoA synthetase-like"/>
    <property type="match status" value="1"/>
</dbReference>
<dbReference type="PANTHER" id="PTHR43439">
    <property type="entry name" value="PHENYLACETATE-COENZYME A LIGASE"/>
    <property type="match status" value="1"/>
</dbReference>
<dbReference type="InterPro" id="IPR051414">
    <property type="entry name" value="Adenylate-forming_Reductase"/>
</dbReference>
<dbReference type="EMBL" id="ML976693">
    <property type="protein sequence ID" value="KAF1971406.1"/>
    <property type="molecule type" value="Genomic_DNA"/>
</dbReference>
<dbReference type="InterPro" id="IPR009081">
    <property type="entry name" value="PP-bd_ACP"/>
</dbReference>
<dbReference type="Proteomes" id="UP000800036">
    <property type="component" value="Unassembled WGS sequence"/>
</dbReference>
<dbReference type="PANTHER" id="PTHR43439:SF2">
    <property type="entry name" value="ENZYME, PUTATIVE (JCVI)-RELATED"/>
    <property type="match status" value="1"/>
</dbReference>
<dbReference type="Pfam" id="PF00501">
    <property type="entry name" value="AMP-binding"/>
    <property type="match status" value="1"/>
</dbReference>
<dbReference type="Gene3D" id="3.40.50.12780">
    <property type="entry name" value="N-terminal domain of ligase-like"/>
    <property type="match status" value="1"/>
</dbReference>
<dbReference type="Pfam" id="PF00550">
    <property type="entry name" value="PP-binding"/>
    <property type="match status" value="1"/>
</dbReference>
<gene>
    <name evidence="4" type="ORF">BU23DRAFT_646488</name>
</gene>
<dbReference type="InterPro" id="IPR000873">
    <property type="entry name" value="AMP-dep_synth/lig_dom"/>
</dbReference>
<proteinExistence type="predicted"/>
<dbReference type="PROSITE" id="PS50075">
    <property type="entry name" value="CARRIER"/>
    <property type="match status" value="1"/>
</dbReference>
<dbReference type="Pfam" id="PF07993">
    <property type="entry name" value="NAD_binding_4"/>
    <property type="match status" value="2"/>
</dbReference>
<dbReference type="Pfam" id="PF23562">
    <property type="entry name" value="AMP-binding_C_3"/>
    <property type="match status" value="1"/>
</dbReference>
<dbReference type="InterPro" id="IPR036291">
    <property type="entry name" value="NAD(P)-bd_dom_sf"/>
</dbReference>
<keyword evidence="2" id="KW-0597">Phosphoprotein</keyword>
<evidence type="ECO:0000256" key="2">
    <source>
        <dbReference type="ARBA" id="ARBA00022553"/>
    </source>
</evidence>
<accession>A0A6A5V8Q9</accession>
<dbReference type="OrthoDB" id="429813at2759"/>
<protein>
    <submittedName>
        <fullName evidence="4">Acetyl-CoA synthetase-like protein</fullName>
    </submittedName>
</protein>
<name>A0A6A5V8Q9_9PLEO</name>
<dbReference type="SUPFAM" id="SSF47336">
    <property type="entry name" value="ACP-like"/>
    <property type="match status" value="1"/>
</dbReference>
<dbReference type="InterPro" id="IPR013120">
    <property type="entry name" value="FAR_NAD-bd"/>
</dbReference>
<evidence type="ECO:0000256" key="1">
    <source>
        <dbReference type="ARBA" id="ARBA00022450"/>
    </source>
</evidence>
<dbReference type="InterPro" id="IPR036736">
    <property type="entry name" value="ACP-like_sf"/>
</dbReference>
<sequence>MDTNYFVCTLGPASTLNTESKPYHTISEFLAYQSGSCGSKPAVGFPLPRAQDGWTHELLTFSDVFTGTQVFAERLSTYFDGGAVPQTVALMAHSSPEFLFTWLGLMYLGHSVLLLAPQCQPGAILHLCRACNVALFFHNTTHAQRAAETEKLLINDKSTVFSIGQIPLSEDEDIFEVIHQSQPERAPASGVHWSDVAYLYHTSGTSSGLPKPIPQSHRSAIGVLPHLPSSTPKATFTTTPLYQGGIADAFRSWTSDSPIYAANTQQPTVKYFSSVPYVLQMMEADEKGLELLKSMDIVGVGGAALPVEVGNRLVGNKIHHISRFGSAECGYLLSSYRDFATDIEWQYLRNHNPTELLDFEPREDGLAELVVMPGWPHMAKKNRDDGSFATADLFERHSRFENVWLYHSRADSQLTLITGKKFDPAPLEAAIATSEHLDDVLIFGDGCPYPGALLLRSENSSSISDVDLLKVIWPQVEKLNKESQSHARIPQHMLVPVVHQDEPLQKSSKGTIMRKTAEARFAMYLGAAYDNKQNQDAKNVSDEEIPQYLATLVQSIIQTPELPAHDIDLFSYGVDSIACMRLRNYLRQLTPNYTKELPLSVVEDCATIGDLSSYIIQKRHGEADANVEDEKQLMLDLVKAYGDFSKNTSHSQLQTDGQAKNSSGGEVVLLTGATGAIGAHILSLLRCPDSVSVIYCLVRGADSTAAKERRATTRPDDETYNHLAANITSILHIAWTVNFRLKLRSFAKDNIAGVRHLLDLALVHPRASPPRFAYCSSTAATINGAPDASGRLPERIPTDPASASPLGYSRSKWVAEHICLAAHHHTALRDRIFVVRVGQLSGDSEMGVWNAKEAWPMMLSTVALTRRLPDLGDEPLDWVPVDVAARAFLQTTNGELPVYHVVNPHLSPTWRDLLAWLGKKASFEIVPPAEWVRRLEQCEADGHSSMKLLGLWKEAYGKDASTGAQDAEGTGAKFSIEQTEKQVEAIRGLRPLDERYVGRVWDWVVANVR</sequence>
<evidence type="ECO:0000313" key="4">
    <source>
        <dbReference type="EMBL" id="KAF1971406.1"/>
    </source>
</evidence>
<dbReference type="InterPro" id="IPR042099">
    <property type="entry name" value="ANL_N_sf"/>
</dbReference>
<dbReference type="Gene3D" id="1.10.1200.10">
    <property type="entry name" value="ACP-like"/>
    <property type="match status" value="1"/>
</dbReference>
<dbReference type="Gene3D" id="3.40.50.720">
    <property type="entry name" value="NAD(P)-binding Rossmann-like Domain"/>
    <property type="match status" value="1"/>
</dbReference>
<dbReference type="AlphaFoldDB" id="A0A6A5V8Q9"/>
<reference evidence="4" key="1">
    <citation type="journal article" date="2020" name="Stud. Mycol.">
        <title>101 Dothideomycetes genomes: a test case for predicting lifestyles and emergence of pathogens.</title>
        <authorList>
            <person name="Haridas S."/>
            <person name="Albert R."/>
            <person name="Binder M."/>
            <person name="Bloem J."/>
            <person name="Labutti K."/>
            <person name="Salamov A."/>
            <person name="Andreopoulos B."/>
            <person name="Baker S."/>
            <person name="Barry K."/>
            <person name="Bills G."/>
            <person name="Bluhm B."/>
            <person name="Cannon C."/>
            <person name="Castanera R."/>
            <person name="Culley D."/>
            <person name="Daum C."/>
            <person name="Ezra D."/>
            <person name="Gonzalez J."/>
            <person name="Henrissat B."/>
            <person name="Kuo A."/>
            <person name="Liang C."/>
            <person name="Lipzen A."/>
            <person name="Lutzoni F."/>
            <person name="Magnuson J."/>
            <person name="Mondo S."/>
            <person name="Nolan M."/>
            <person name="Ohm R."/>
            <person name="Pangilinan J."/>
            <person name="Park H.-J."/>
            <person name="Ramirez L."/>
            <person name="Alfaro M."/>
            <person name="Sun H."/>
            <person name="Tritt A."/>
            <person name="Yoshinaga Y."/>
            <person name="Zwiers L.-H."/>
            <person name="Turgeon B."/>
            <person name="Goodwin S."/>
            <person name="Spatafora J."/>
            <person name="Crous P."/>
            <person name="Grigoriev I."/>
        </authorList>
    </citation>
    <scope>NUCLEOTIDE SEQUENCE</scope>
    <source>
        <strain evidence="4">CBS 107.79</strain>
    </source>
</reference>
<evidence type="ECO:0000313" key="5">
    <source>
        <dbReference type="Proteomes" id="UP000800036"/>
    </source>
</evidence>
<feature type="domain" description="Carrier" evidence="3">
    <location>
        <begin position="540"/>
        <end position="619"/>
    </location>
</feature>
<keyword evidence="5" id="KW-1185">Reference proteome</keyword>